<gene>
    <name evidence="1" type="ORF">MGSAQ_002953</name>
</gene>
<protein>
    <submittedName>
        <fullName evidence="1">Uncharacterized protein</fullName>
    </submittedName>
</protein>
<organism evidence="1">
    <name type="scientific">marine sediment metagenome</name>
    <dbReference type="NCBI Taxonomy" id="412755"/>
    <lineage>
        <taxon>unclassified sequences</taxon>
        <taxon>metagenomes</taxon>
        <taxon>ecological metagenomes</taxon>
    </lineage>
</organism>
<dbReference type="AlphaFoldDB" id="A0A1B6NQ39"/>
<dbReference type="EMBL" id="AYSL01001712">
    <property type="protein sequence ID" value="KTF05555.1"/>
    <property type="molecule type" value="Genomic_DNA"/>
</dbReference>
<reference evidence="1" key="1">
    <citation type="submission" date="2013-11" db="EMBL/GenBank/DDBJ databases">
        <title>Microbial diversity, functional groups and degradation webs in Northern and Southern Mediterranean and Red Sea marine crude oil polluted sites.</title>
        <authorList>
            <person name="Daffonchio D."/>
            <person name="Mapelli F."/>
            <person name="Ferrer M."/>
            <person name="Richter M."/>
            <person name="Cherif A."/>
            <person name="Malkawi H.I."/>
            <person name="Yakimov M.M."/>
            <person name="Abdel-Fattah Y.R."/>
            <person name="Blaghen M."/>
            <person name="Golyshin P.N."/>
            <person name="Kalogerakis N."/>
            <person name="Boon N."/>
            <person name="Magagnini M."/>
            <person name="Fava F."/>
        </authorList>
    </citation>
    <scope>NUCLEOTIDE SEQUENCE</scope>
</reference>
<sequence length="42" mass="4995">MNKLISHFYVINYLTGCRIGYCKGFFAFVRHRLAVNEILISW</sequence>
<accession>A0A1B6NQ39</accession>
<name>A0A1B6NQ39_9ZZZZ</name>
<proteinExistence type="predicted"/>
<comment type="caution">
    <text evidence="1">The sequence shown here is derived from an EMBL/GenBank/DDBJ whole genome shotgun (WGS) entry which is preliminary data.</text>
</comment>
<evidence type="ECO:0000313" key="1">
    <source>
        <dbReference type="EMBL" id="KTF05555.1"/>
    </source>
</evidence>